<comment type="caution">
    <text evidence="1">The sequence shown here is derived from an EMBL/GenBank/DDBJ whole genome shotgun (WGS) entry which is preliminary data.</text>
</comment>
<reference evidence="1 2" key="1">
    <citation type="submission" date="2019-01" db="EMBL/GenBank/DDBJ databases">
        <title>A draft genome assembly of the solar-powered sea slug Elysia chlorotica.</title>
        <authorList>
            <person name="Cai H."/>
            <person name="Li Q."/>
            <person name="Fang X."/>
            <person name="Li J."/>
            <person name="Curtis N.E."/>
            <person name="Altenburger A."/>
            <person name="Shibata T."/>
            <person name="Feng M."/>
            <person name="Maeda T."/>
            <person name="Schwartz J.A."/>
            <person name="Shigenobu S."/>
            <person name="Lundholm N."/>
            <person name="Nishiyama T."/>
            <person name="Yang H."/>
            <person name="Hasebe M."/>
            <person name="Li S."/>
            <person name="Pierce S.K."/>
            <person name="Wang J."/>
        </authorList>
    </citation>
    <scope>NUCLEOTIDE SEQUENCE [LARGE SCALE GENOMIC DNA]</scope>
    <source>
        <strain evidence="1">EC2010</strain>
        <tissue evidence="1">Whole organism of an adult</tissue>
    </source>
</reference>
<gene>
    <name evidence="1" type="ORF">EGW08_007171</name>
</gene>
<accession>A0A3S1C7J7</accession>
<sequence>MYLFGCEGSLGVLSASADLPGATARFSPHSHPIPYRDNAVQYVVPETPLPHPDPPLCLAVTRDGPADVAPVACAWALDACIRNVAVPAVLLICPATYSGIHLLYSFVAFPFKFDFNGPFSDFVATSFRDEITATKFVTMIHVTRATFYGRHTSATRPLYLQRRGNYDWPIRWISEHEKNTYGAEMEPSILYQYADDKTAMCELKVAVCLPVTSRYIAFTWLAEEQQSVTRQKSLLWLLWLIPNLSLSQQIELVHCTLHKVL</sequence>
<name>A0A3S1C7J7_ELYCH</name>
<protein>
    <submittedName>
        <fullName evidence="1">Uncharacterized protein</fullName>
    </submittedName>
</protein>
<proteinExistence type="predicted"/>
<dbReference type="AlphaFoldDB" id="A0A3S1C7J7"/>
<keyword evidence="2" id="KW-1185">Reference proteome</keyword>
<organism evidence="1 2">
    <name type="scientific">Elysia chlorotica</name>
    <name type="common">Eastern emerald elysia</name>
    <name type="synonym">Sea slug</name>
    <dbReference type="NCBI Taxonomy" id="188477"/>
    <lineage>
        <taxon>Eukaryota</taxon>
        <taxon>Metazoa</taxon>
        <taxon>Spiralia</taxon>
        <taxon>Lophotrochozoa</taxon>
        <taxon>Mollusca</taxon>
        <taxon>Gastropoda</taxon>
        <taxon>Heterobranchia</taxon>
        <taxon>Euthyneura</taxon>
        <taxon>Panpulmonata</taxon>
        <taxon>Sacoglossa</taxon>
        <taxon>Placobranchoidea</taxon>
        <taxon>Plakobranchidae</taxon>
        <taxon>Elysia</taxon>
    </lineage>
</organism>
<evidence type="ECO:0000313" key="2">
    <source>
        <dbReference type="Proteomes" id="UP000271974"/>
    </source>
</evidence>
<dbReference type="EMBL" id="RQTK01000183">
    <property type="protein sequence ID" value="RUS85077.1"/>
    <property type="molecule type" value="Genomic_DNA"/>
</dbReference>
<evidence type="ECO:0000313" key="1">
    <source>
        <dbReference type="EMBL" id="RUS85077.1"/>
    </source>
</evidence>
<dbReference type="Proteomes" id="UP000271974">
    <property type="component" value="Unassembled WGS sequence"/>
</dbReference>